<dbReference type="NCBIfam" id="NF002253">
    <property type="entry name" value="PRK01177.1"/>
    <property type="match status" value="1"/>
</dbReference>
<dbReference type="EMBL" id="CP013050">
    <property type="protein sequence ID" value="ALM75166.1"/>
    <property type="molecule type" value="Genomic_DNA"/>
</dbReference>
<dbReference type="HAMAP" id="MF_00498">
    <property type="entry name" value="UPF0179"/>
    <property type="match status" value="1"/>
</dbReference>
<dbReference type="AlphaFoldDB" id="A0A0S1XBK0"/>
<evidence type="ECO:0000313" key="3">
    <source>
        <dbReference type="EMBL" id="ALM75166.1"/>
    </source>
</evidence>
<organism evidence="3 4">
    <name type="scientific">Thermococcus barophilus</name>
    <dbReference type="NCBI Taxonomy" id="55802"/>
    <lineage>
        <taxon>Archaea</taxon>
        <taxon>Methanobacteriati</taxon>
        <taxon>Methanobacteriota</taxon>
        <taxon>Thermococci</taxon>
        <taxon>Thermococcales</taxon>
        <taxon>Thermococcaceae</taxon>
        <taxon>Thermococcus</taxon>
    </lineage>
</organism>
<dbReference type="Proteomes" id="UP000066042">
    <property type="component" value="Chromosome"/>
</dbReference>
<dbReference type="Pfam" id="PF03684">
    <property type="entry name" value="UPF0179"/>
    <property type="match status" value="1"/>
</dbReference>
<name>A0A0S1XBK0_THEBA</name>
<evidence type="ECO:0000313" key="4">
    <source>
        <dbReference type="Proteomes" id="UP000066042"/>
    </source>
</evidence>
<dbReference type="STRING" id="55802.TBCH5v1_1242"/>
<dbReference type="PIRSF" id="PIRSF006595">
    <property type="entry name" value="UCP006595"/>
    <property type="match status" value="1"/>
</dbReference>
<comment type="similarity">
    <text evidence="1 2">Belongs to the UPF0179 family.</text>
</comment>
<dbReference type="InterPro" id="IPR005369">
    <property type="entry name" value="UPF0179"/>
</dbReference>
<evidence type="ECO:0000256" key="1">
    <source>
        <dbReference type="ARBA" id="ARBA00010824"/>
    </source>
</evidence>
<dbReference type="PANTHER" id="PTHR40699:SF1">
    <property type="entry name" value="UPF0179 PROTEIN MJ1627"/>
    <property type="match status" value="1"/>
</dbReference>
<sequence length="147" mass="16472">MGGVRMVITLVGEKLAKPGVEFIYYGPADPCKTCRLARVCVGNLEPGRRYKVVRVRNIEHSCPLHEGKVRVVEVVEPSIEVAIEPRLAIVGSKIRINFVECDDPEKKDVIRPEGLFEGDAVKILEIVGEIECNGKKYKVVKVMREKE</sequence>
<proteinExistence type="inferred from homology"/>
<accession>A0A0S1XBK0</accession>
<evidence type="ECO:0000256" key="2">
    <source>
        <dbReference type="HAMAP-Rule" id="MF_00498"/>
    </source>
</evidence>
<dbReference type="PANTHER" id="PTHR40699">
    <property type="entry name" value="UPF0179 PROTEIN MJ1627"/>
    <property type="match status" value="1"/>
</dbReference>
<gene>
    <name evidence="3" type="ORF">TBCH5v1_1242</name>
</gene>
<reference evidence="3 4" key="1">
    <citation type="journal article" date="2016" name="Genome Announc.">
        <title>Complete genome sequence of the hyperthermophilic and piezophilic archaeon Thermococcus barophilus Ch5, capable of growth at the expense of hydrogenogenesis from carbon monoxide and formate.</title>
        <authorList>
            <person name="Oger P."/>
            <person name="Sokolova T.G."/>
            <person name="Kozhevnikova D.A."/>
            <person name="Taranov E.A."/>
            <person name="Vannier P."/>
            <person name="Lee H.S."/>
            <person name="Kwon K.K."/>
            <person name="Kang S.G."/>
            <person name="Lee J.H."/>
            <person name="Bonch-Osmolovskaya E.A."/>
            <person name="Lebedinsky A.V."/>
        </authorList>
    </citation>
    <scope>NUCLEOTIDE SEQUENCE [LARGE SCALE GENOMIC DNA]</scope>
    <source>
        <strain evidence="4">Ch5</strain>
    </source>
</reference>
<dbReference type="PATRIC" id="fig|55802.8.peg.1222"/>
<protein>
    <recommendedName>
        <fullName evidence="2">UPF0179 protein TBCH5v1_1242</fullName>
    </recommendedName>
</protein>